<keyword evidence="2" id="KW-0378">Hydrolase</keyword>
<reference evidence="2 3" key="1">
    <citation type="submission" date="2018-06" db="EMBL/GenBank/DDBJ databases">
        <title>Marinomonas sp. YLB-05 draft genome sequence.</title>
        <authorList>
            <person name="Yu L."/>
            <person name="Tang X."/>
        </authorList>
    </citation>
    <scope>NUCLEOTIDE SEQUENCE [LARGE SCALE GENOMIC DNA]</scope>
    <source>
        <strain evidence="2 3">YLB-05</strain>
    </source>
</reference>
<organism evidence="2 3">
    <name type="scientific">Marinomonas piezotolerans</name>
    <dbReference type="NCBI Taxonomy" id="2213058"/>
    <lineage>
        <taxon>Bacteria</taxon>
        <taxon>Pseudomonadati</taxon>
        <taxon>Pseudomonadota</taxon>
        <taxon>Gammaproteobacteria</taxon>
        <taxon>Oceanospirillales</taxon>
        <taxon>Oceanospirillaceae</taxon>
        <taxon>Marinomonas</taxon>
    </lineage>
</organism>
<comment type="caution">
    <text evidence="2">The sequence shown here is derived from an EMBL/GenBank/DDBJ whole genome shotgun (WGS) entry which is preliminary data.</text>
</comment>
<evidence type="ECO:0000259" key="1">
    <source>
        <dbReference type="Pfam" id="PF01738"/>
    </source>
</evidence>
<dbReference type="InterPro" id="IPR002925">
    <property type="entry name" value="Dienelactn_hydro"/>
</dbReference>
<dbReference type="RefSeq" id="WP_115467819.1">
    <property type="nucleotide sequence ID" value="NZ_QKRA01000003.1"/>
</dbReference>
<dbReference type="AlphaFoldDB" id="A0A370U9U4"/>
<dbReference type="Proteomes" id="UP000254326">
    <property type="component" value="Unassembled WGS sequence"/>
</dbReference>
<dbReference type="SUPFAM" id="SSF53474">
    <property type="entry name" value="alpha/beta-Hydrolases"/>
    <property type="match status" value="1"/>
</dbReference>
<dbReference type="GO" id="GO:0016787">
    <property type="term" value="F:hydrolase activity"/>
    <property type="evidence" value="ECO:0007669"/>
    <property type="project" value="UniProtKB-KW"/>
</dbReference>
<sequence>MSSEFEKQFIDGVTRSHSHVAWDGETTSDVHVIVWPTWGGLSDFEKRFASDVASWGHSTTAVDLYGVGNNPTKPEDKANTLKTLVANQAPLTALLSDITKEIESSYPSKKIVHVGFCLGGRLAIEAGLHIPSSAGAVSYHGLMNFYRVEPECDANQSAKFLVCNGYQDPMVDEDSAESARAYFDELGVDWQFIDFGNAKHSFMLPQANAPQEGHEFSPEASARGRTYLRGFLEEINSQK</sequence>
<dbReference type="Gene3D" id="3.40.50.1820">
    <property type="entry name" value="alpha/beta hydrolase"/>
    <property type="match status" value="1"/>
</dbReference>
<dbReference type="Pfam" id="PF01738">
    <property type="entry name" value="DLH"/>
    <property type="match status" value="1"/>
</dbReference>
<name>A0A370U9U4_9GAMM</name>
<dbReference type="PANTHER" id="PTHR46623">
    <property type="entry name" value="CARBOXYMETHYLENEBUTENOLIDASE-RELATED"/>
    <property type="match status" value="1"/>
</dbReference>
<dbReference type="PANTHER" id="PTHR46623:SF6">
    <property type="entry name" value="ALPHA_BETA-HYDROLASES SUPERFAMILY PROTEIN"/>
    <property type="match status" value="1"/>
</dbReference>
<evidence type="ECO:0000313" key="2">
    <source>
        <dbReference type="EMBL" id="RDL44556.1"/>
    </source>
</evidence>
<proteinExistence type="predicted"/>
<feature type="domain" description="Dienelactone hydrolase" evidence="1">
    <location>
        <begin position="31"/>
        <end position="214"/>
    </location>
</feature>
<gene>
    <name evidence="2" type="ORF">DN730_09190</name>
</gene>
<dbReference type="InterPro" id="IPR029058">
    <property type="entry name" value="AB_hydrolase_fold"/>
</dbReference>
<dbReference type="EMBL" id="QKRA01000003">
    <property type="protein sequence ID" value="RDL44556.1"/>
    <property type="molecule type" value="Genomic_DNA"/>
</dbReference>
<evidence type="ECO:0000313" key="3">
    <source>
        <dbReference type="Proteomes" id="UP000254326"/>
    </source>
</evidence>
<accession>A0A370U9U4</accession>
<dbReference type="InterPro" id="IPR051049">
    <property type="entry name" value="Dienelactone_hydrolase-like"/>
</dbReference>
<keyword evidence="3" id="KW-1185">Reference proteome</keyword>
<dbReference type="OrthoDB" id="9787933at2"/>
<protein>
    <submittedName>
        <fullName evidence="2">Dienelactone hydrolase</fullName>
    </submittedName>
</protein>